<dbReference type="EMBL" id="JOJR01000183">
    <property type="protein sequence ID" value="RCN42686.1"/>
    <property type="molecule type" value="Genomic_DNA"/>
</dbReference>
<comment type="caution">
    <text evidence="2">The sequence shown here is derived from an EMBL/GenBank/DDBJ whole genome shotgun (WGS) entry which is preliminary data.</text>
</comment>
<evidence type="ECO:0000256" key="1">
    <source>
        <dbReference type="SAM" id="MobiDB-lite"/>
    </source>
</evidence>
<reference evidence="2 3" key="1">
    <citation type="submission" date="2014-10" db="EMBL/GenBank/DDBJ databases">
        <title>Draft genome of the hookworm Ancylostoma caninum.</title>
        <authorList>
            <person name="Mitreva M."/>
        </authorList>
    </citation>
    <scope>NUCLEOTIDE SEQUENCE [LARGE SCALE GENOMIC DNA]</scope>
    <source>
        <strain evidence="2 3">Baltimore</strain>
    </source>
</reference>
<name>A0A368GE70_ANCCA</name>
<feature type="region of interest" description="Disordered" evidence="1">
    <location>
        <begin position="139"/>
        <end position="180"/>
    </location>
</feature>
<organism evidence="2 3">
    <name type="scientific">Ancylostoma caninum</name>
    <name type="common">Dog hookworm</name>
    <dbReference type="NCBI Taxonomy" id="29170"/>
    <lineage>
        <taxon>Eukaryota</taxon>
        <taxon>Metazoa</taxon>
        <taxon>Ecdysozoa</taxon>
        <taxon>Nematoda</taxon>
        <taxon>Chromadorea</taxon>
        <taxon>Rhabditida</taxon>
        <taxon>Rhabditina</taxon>
        <taxon>Rhabditomorpha</taxon>
        <taxon>Strongyloidea</taxon>
        <taxon>Ancylostomatidae</taxon>
        <taxon>Ancylostomatinae</taxon>
        <taxon>Ancylostoma</taxon>
    </lineage>
</organism>
<evidence type="ECO:0000313" key="3">
    <source>
        <dbReference type="Proteomes" id="UP000252519"/>
    </source>
</evidence>
<gene>
    <name evidence="2" type="ORF">ANCCAN_11326</name>
</gene>
<sequence length="321" mass="37562">MKHNSSLISREPIFFQTLPTFFEENKKCLETRTDGLIAEQLWLSFHTIVNECSSKNYLVYRRHPNDELDVDHVVANAENWDCTIASYGLSQSSSVEVELAEEAPYCQIYGIGSDKRNEDKFTKIGEYFEAKDLLKEHDGVVEGDRERSERRKRETNYSDSDHAEVKKKEKSVEKVEKVKERRTEKGMYVLENPFEKDKISMREGKKKKKQNKTNSKLPTTKKEISKLDNNDKKDNGEKREREVNKLQKNEGGRQTQAHPPKRNLLLPQASENDENLGKDDKEGSHVNNATMNWHAELKEEPVGKHRRYTIYNMYAWKQRFS</sequence>
<dbReference type="Proteomes" id="UP000252519">
    <property type="component" value="Unassembled WGS sequence"/>
</dbReference>
<dbReference type="AlphaFoldDB" id="A0A368GE70"/>
<feature type="region of interest" description="Disordered" evidence="1">
    <location>
        <begin position="193"/>
        <end position="287"/>
    </location>
</feature>
<feature type="compositionally biased region" description="Basic and acidic residues" evidence="1">
    <location>
        <begin position="193"/>
        <end position="203"/>
    </location>
</feature>
<evidence type="ECO:0000313" key="2">
    <source>
        <dbReference type="EMBL" id="RCN42686.1"/>
    </source>
</evidence>
<proteinExistence type="predicted"/>
<feature type="compositionally biased region" description="Basic and acidic residues" evidence="1">
    <location>
        <begin position="220"/>
        <end position="251"/>
    </location>
</feature>
<keyword evidence="3" id="KW-1185">Reference proteome</keyword>
<feature type="compositionally biased region" description="Basic and acidic residues" evidence="1">
    <location>
        <begin position="275"/>
        <end position="284"/>
    </location>
</feature>
<accession>A0A368GE70</accession>
<protein>
    <submittedName>
        <fullName evidence="2">Uncharacterized protein</fullName>
    </submittedName>
</protein>